<gene>
    <name evidence="3" type="ORF">GCM10017044_18370</name>
</gene>
<dbReference type="InterPro" id="IPR012495">
    <property type="entry name" value="TadE-like_dom"/>
</dbReference>
<comment type="caution">
    <text evidence="3">The sequence shown here is derived from an EMBL/GenBank/DDBJ whole genome shotgun (WGS) entry which is preliminary data.</text>
</comment>
<feature type="transmembrane region" description="Helical" evidence="1">
    <location>
        <begin position="24"/>
        <end position="47"/>
    </location>
</feature>
<dbReference type="Proteomes" id="UP000630923">
    <property type="component" value="Unassembled WGS sequence"/>
</dbReference>
<evidence type="ECO:0000259" key="2">
    <source>
        <dbReference type="Pfam" id="PF07811"/>
    </source>
</evidence>
<reference evidence="3" key="1">
    <citation type="journal article" date="2014" name="Int. J. Syst. Evol. Microbiol.">
        <title>Complete genome sequence of Corynebacterium casei LMG S-19264T (=DSM 44701T), isolated from a smear-ripened cheese.</title>
        <authorList>
            <consortium name="US DOE Joint Genome Institute (JGI-PGF)"/>
            <person name="Walter F."/>
            <person name="Albersmeier A."/>
            <person name="Kalinowski J."/>
            <person name="Ruckert C."/>
        </authorList>
    </citation>
    <scope>NUCLEOTIDE SEQUENCE</scope>
    <source>
        <strain evidence="3">KCTC 42590</strain>
    </source>
</reference>
<sequence length="205" mass="22296">MIGALHTLYRKLRRNQQGVVTVELALVAPVLILMLLGTADMVTYLLAHQKMSRAAYSMSNLLTQLDEGLNEAEMNDIMAALDEISRPYEISADGKAVMTAIIGDGASASAPDEYRVAWKRCFGTGTGTSDYGDEDAIIAIGGIPADMIVLTNQMLIVTEVFYEFKPLLGFLDLDTSMKYTSYFRPRLGTIDEIVPVSGSAPQVCS</sequence>
<name>A0A919ASZ6_9PROT</name>
<organism evidence="3 4">
    <name type="scientific">Kordiimonas sediminis</name>
    <dbReference type="NCBI Taxonomy" id="1735581"/>
    <lineage>
        <taxon>Bacteria</taxon>
        <taxon>Pseudomonadati</taxon>
        <taxon>Pseudomonadota</taxon>
        <taxon>Alphaproteobacteria</taxon>
        <taxon>Kordiimonadales</taxon>
        <taxon>Kordiimonadaceae</taxon>
        <taxon>Kordiimonas</taxon>
    </lineage>
</organism>
<accession>A0A919ASZ6</accession>
<evidence type="ECO:0000313" key="3">
    <source>
        <dbReference type="EMBL" id="GHF24084.1"/>
    </source>
</evidence>
<dbReference type="Pfam" id="PF07811">
    <property type="entry name" value="TadE"/>
    <property type="match status" value="1"/>
</dbReference>
<keyword evidence="4" id="KW-1185">Reference proteome</keyword>
<protein>
    <submittedName>
        <fullName evidence="3">Pilus biosynthesis protein TadE</fullName>
    </submittedName>
</protein>
<keyword evidence="1" id="KW-0472">Membrane</keyword>
<keyword evidence="1" id="KW-1133">Transmembrane helix</keyword>
<evidence type="ECO:0000313" key="4">
    <source>
        <dbReference type="Proteomes" id="UP000630923"/>
    </source>
</evidence>
<dbReference type="AlphaFoldDB" id="A0A919ASZ6"/>
<feature type="domain" description="TadE-like" evidence="2">
    <location>
        <begin position="18"/>
        <end position="56"/>
    </location>
</feature>
<keyword evidence="1" id="KW-0812">Transmembrane</keyword>
<evidence type="ECO:0000256" key="1">
    <source>
        <dbReference type="SAM" id="Phobius"/>
    </source>
</evidence>
<dbReference type="RefSeq" id="WP_191252213.1">
    <property type="nucleotide sequence ID" value="NZ_BNCI01000002.1"/>
</dbReference>
<proteinExistence type="predicted"/>
<reference evidence="3" key="2">
    <citation type="submission" date="2020-09" db="EMBL/GenBank/DDBJ databases">
        <authorList>
            <person name="Sun Q."/>
            <person name="Kim S."/>
        </authorList>
    </citation>
    <scope>NUCLEOTIDE SEQUENCE</scope>
    <source>
        <strain evidence="3">KCTC 42590</strain>
    </source>
</reference>
<dbReference type="EMBL" id="BNCI01000002">
    <property type="protein sequence ID" value="GHF24084.1"/>
    <property type="molecule type" value="Genomic_DNA"/>
</dbReference>